<evidence type="ECO:0000313" key="1">
    <source>
        <dbReference type="EMBL" id="PWN33468.1"/>
    </source>
</evidence>
<organism evidence="1 2">
    <name type="scientific">Meira miltonrushii</name>
    <dbReference type="NCBI Taxonomy" id="1280837"/>
    <lineage>
        <taxon>Eukaryota</taxon>
        <taxon>Fungi</taxon>
        <taxon>Dikarya</taxon>
        <taxon>Basidiomycota</taxon>
        <taxon>Ustilaginomycotina</taxon>
        <taxon>Exobasidiomycetes</taxon>
        <taxon>Exobasidiales</taxon>
        <taxon>Brachybasidiaceae</taxon>
        <taxon>Meira</taxon>
    </lineage>
</organism>
<dbReference type="GO" id="GO:0043248">
    <property type="term" value="P:proteasome assembly"/>
    <property type="evidence" value="ECO:0007669"/>
    <property type="project" value="InterPro"/>
</dbReference>
<dbReference type="RefSeq" id="XP_025353770.1">
    <property type="nucleotide sequence ID" value="XM_025501805.1"/>
</dbReference>
<accession>A0A316V8V3</accession>
<reference evidence="1 2" key="1">
    <citation type="journal article" date="2018" name="Mol. Biol. Evol.">
        <title>Broad Genomic Sampling Reveals a Smut Pathogenic Ancestry of the Fungal Clade Ustilaginomycotina.</title>
        <authorList>
            <person name="Kijpornyongpan T."/>
            <person name="Mondo S.J."/>
            <person name="Barry K."/>
            <person name="Sandor L."/>
            <person name="Lee J."/>
            <person name="Lipzen A."/>
            <person name="Pangilinan J."/>
            <person name="LaButti K."/>
            <person name="Hainaut M."/>
            <person name="Henrissat B."/>
            <person name="Grigoriev I.V."/>
            <person name="Spatafora J.W."/>
            <person name="Aime M.C."/>
        </authorList>
    </citation>
    <scope>NUCLEOTIDE SEQUENCE [LARGE SCALE GENOMIC DNA]</scope>
    <source>
        <strain evidence="1 2">MCA 3882</strain>
    </source>
</reference>
<dbReference type="Pfam" id="PF16093">
    <property type="entry name" value="PAC4"/>
    <property type="match status" value="1"/>
</dbReference>
<keyword evidence="2" id="KW-1185">Reference proteome</keyword>
<dbReference type="GeneID" id="37023586"/>
<gene>
    <name evidence="1" type="ORF">FA14DRAFT_190617</name>
</gene>
<dbReference type="EMBL" id="KZ819604">
    <property type="protein sequence ID" value="PWN33468.1"/>
    <property type="molecule type" value="Genomic_DNA"/>
</dbReference>
<dbReference type="AlphaFoldDB" id="A0A316V8V3"/>
<evidence type="ECO:0000313" key="2">
    <source>
        <dbReference type="Proteomes" id="UP000245771"/>
    </source>
</evidence>
<proteinExistence type="predicted"/>
<dbReference type="Proteomes" id="UP000245771">
    <property type="component" value="Unassembled WGS sequence"/>
</dbReference>
<dbReference type="OrthoDB" id="368507at2759"/>
<name>A0A316V8V3_9BASI</name>
<protein>
    <submittedName>
        <fullName evidence="1">Uncharacterized protein</fullName>
    </submittedName>
</protein>
<dbReference type="InterPro" id="IPR032157">
    <property type="entry name" value="PAC4"/>
</dbReference>
<sequence length="202" mass="21320">MAKISSREASTSNHLPTSASLITLPIPSPHAPTHLVAHITQFKGHSLMLWCGEANPSLADAALQDERQSSNQAAQQAGSSSLLMEEHVAPGLQTNAHPDSIPPTGLLGKEWAVGMTNPATDASMSTSLFRSNLDIAKPMAARLSKRFKIPQLFLSLALPDQLLSMLDGPFSEPLGGKALLLLEGALGKVIKSNAELQSTTAQ</sequence>
<dbReference type="InParanoid" id="A0A316V8V3"/>